<protein>
    <submittedName>
        <fullName evidence="6">DUF490 domain-containing protein</fullName>
    </submittedName>
</protein>
<evidence type="ECO:0000256" key="4">
    <source>
        <dbReference type="ARBA" id="ARBA00023136"/>
    </source>
</evidence>
<evidence type="ECO:0000256" key="3">
    <source>
        <dbReference type="ARBA" id="ARBA00022989"/>
    </source>
</evidence>
<dbReference type="GO" id="GO:0005886">
    <property type="term" value="C:plasma membrane"/>
    <property type="evidence" value="ECO:0007669"/>
    <property type="project" value="InterPro"/>
</dbReference>
<feature type="domain" description="Translocation and assembly module TamB C-terminal" evidence="5">
    <location>
        <begin position="995"/>
        <end position="1419"/>
    </location>
</feature>
<evidence type="ECO:0000256" key="1">
    <source>
        <dbReference type="ARBA" id="ARBA00004167"/>
    </source>
</evidence>
<proteinExistence type="predicted"/>
<gene>
    <name evidence="6" type="ORF">FK004_14960</name>
</gene>
<dbReference type="Pfam" id="PF04357">
    <property type="entry name" value="TamB"/>
    <property type="match status" value="1"/>
</dbReference>
<dbReference type="InterPro" id="IPR007452">
    <property type="entry name" value="TamB_C"/>
</dbReference>
<keyword evidence="4" id="KW-0472">Membrane</keyword>
<dbReference type="EMBL" id="CP020919">
    <property type="protein sequence ID" value="AWG26433.1"/>
    <property type="molecule type" value="Genomic_DNA"/>
</dbReference>
<reference evidence="6 7" key="1">
    <citation type="submission" date="2017-04" db="EMBL/GenBank/DDBJ databases">
        <title>Complete genome sequence of Flavobacterium kingsejong AJ004.</title>
        <authorList>
            <person name="Lee P.C."/>
        </authorList>
    </citation>
    <scope>NUCLEOTIDE SEQUENCE [LARGE SCALE GENOMIC DNA]</scope>
    <source>
        <strain evidence="6 7">AJ004</strain>
    </source>
</reference>
<dbReference type="GO" id="GO:0009306">
    <property type="term" value="P:protein secretion"/>
    <property type="evidence" value="ECO:0007669"/>
    <property type="project" value="InterPro"/>
</dbReference>
<comment type="subcellular location">
    <subcellularLocation>
        <location evidence="1">Membrane</location>
        <topology evidence="1">Single-pass membrane protein</topology>
    </subcellularLocation>
</comment>
<dbReference type="Proteomes" id="UP000244677">
    <property type="component" value="Chromosome"/>
</dbReference>
<accession>A0A2S1LRP5</accession>
<organism evidence="6 7">
    <name type="scientific">Flavobacterium kingsejongi</name>
    <dbReference type="NCBI Taxonomy" id="1678728"/>
    <lineage>
        <taxon>Bacteria</taxon>
        <taxon>Pseudomonadati</taxon>
        <taxon>Bacteroidota</taxon>
        <taxon>Flavobacteriia</taxon>
        <taxon>Flavobacteriales</taxon>
        <taxon>Flavobacteriaceae</taxon>
        <taxon>Flavobacterium</taxon>
    </lineage>
</organism>
<evidence type="ECO:0000259" key="5">
    <source>
        <dbReference type="Pfam" id="PF04357"/>
    </source>
</evidence>
<evidence type="ECO:0000313" key="6">
    <source>
        <dbReference type="EMBL" id="AWG26433.1"/>
    </source>
</evidence>
<keyword evidence="3" id="KW-1133">Transmembrane helix</keyword>
<name>A0A2S1LRP5_9FLAO</name>
<keyword evidence="7" id="KW-1185">Reference proteome</keyword>
<dbReference type="KEGG" id="fki:FK004_14960"/>
<sequence>MLLLLGIALSLPFVQTKIAHYVTDTLNEDFKTDISVDQVAISVFGGVKLKKVLIRDHHKDTLIYANRLKTNILNFRKLTNGDLHFGDIRADSLKFYLKNYKGEHESNINVFVKLFENDKPKSKKPFELQATNIYLTSGHFRVINEDAHTPKSVDFTKMNATLHNFKIKGSEINSDIEKLSFQDHRGIFVENLKTTMYYSNEKIVLKDLDATTSNSLLKGNITMKYKVGGMADFINKVDLDIKLDTASVATNDLNFFYNEFGKNKKFALKTHAKGTLNNLYTHNLHLIDERGSEIKGDVHFKNLLNPDKNLFYIGGKFEKVNSNYKDLIGILPNVLGNKLPSSFQKLGQFNLSGLAEITKTSIDANLKMVTQLGNLSAEMVMTNINNIDNATYKGKVILDNFDAGKMLNQNGLGKVTLNLDVDGKGFTEKYLNTAVVGTVKSVYYNKYNYRNITVNGHMKMPIYEGRIDVNDPNLLLSFNGLIDLSKKEKRYDFHATVDYADLHELNFIKKDSIAIFKGDLDLKAEGNTLENVAGKLTIAQTSYQNNRDTYFFEDFTIESLFDADRVRTITINSPDIIEGQLVGKYKFKEVQKLVENALGSLYANYSPNKVEPDQFMKFNFTIYNKIIEIFYPEIKVGTNTAVSGTINSDAGEFKFNFNSPNIVAFENYFNNIQIKVDNKNPLFDAYIEMDSVRTKYYKISEFSSINIKSNDTLFVRTEFKGGNENKDYYNLNLYHTIDKDNKSVVGFKKSEVNFKNYLWFLNEKDTGDNKIVFNKKLTDFSIDKIIMSHENQNIELMGVLRDSTYKDISLNFNDVDLSKVVPTIDSLKVDGVLRGMINFKQDKNVYQPTSSLRVQDLKLNKTELGNLMVDVTGDESLRRFNISSTLEKNDEETFSAKGGLQIVNKETNLDLDVKMDKLDLSAFSSFGGSVISNIRGYASGRANIQGPVKNLEVDGRLYLQKTGMTIPYLNVDYEFDKDVVVDLTESEISLRRMRMTDTKMGTSGILDGVIRHKHFTNWILDLNIQSDRLLVLDSKDSDDAIYYGTAIIKGGATIKGPTKGLLIEVEATSLKGTAIKIPVNSARAVGSTPYIHFISPKEKYNKDKNAIASEINNSGLELKFNLDITPEAEIEIIIDKNTGHGIKGQGFGTILLDINTLGKFNMWGNFIANKGYYNFKYGGIIDKRFEVKNGGSINWEGDPTRAIINIEAIYKTQANPAVLLDNLSFNRKIPVEVSIKLTDQLMQPTLDFAINFPNVSSVLKSEIQYKLDDRDTRQTQALYLLASGSFLSNTDSGENAVTGSLLERASGIFSDIFADQDGKFNVGVDYQQADRNPNAVTDGRVGLNITTQINEDITINGKLGVPVGGATETVIVGNVEVLLRLNEDRTLNARVFNRENDINYFGENIGYTQGVGLSWEMSFDTFREFLTKIFNSEKLKQQKGSATEIPDSDFSPEYIKFIEKRDKKKNVKKPKHQVERVPEVD</sequence>
<evidence type="ECO:0000256" key="2">
    <source>
        <dbReference type="ARBA" id="ARBA00022692"/>
    </source>
</evidence>
<evidence type="ECO:0000313" key="7">
    <source>
        <dbReference type="Proteomes" id="UP000244677"/>
    </source>
</evidence>
<keyword evidence="2" id="KW-0812">Transmembrane</keyword>